<evidence type="ECO:0000313" key="3">
    <source>
        <dbReference type="Proteomes" id="UP000002139"/>
    </source>
</evidence>
<dbReference type="RefSeq" id="WP_012240349.1">
    <property type="nucleotide sequence ID" value="NC_010162.1"/>
</dbReference>
<keyword evidence="1" id="KW-0732">Signal</keyword>
<evidence type="ECO:0000256" key="1">
    <source>
        <dbReference type="SAM" id="SignalP"/>
    </source>
</evidence>
<protein>
    <submittedName>
        <fullName evidence="2">Secreted protein</fullName>
    </submittedName>
</protein>
<reference evidence="2 3" key="1">
    <citation type="journal article" date="2007" name="Nat. Biotechnol.">
        <title>Complete genome sequence of the myxobacterium Sorangium cellulosum.</title>
        <authorList>
            <person name="Schneiker S."/>
            <person name="Perlova O."/>
            <person name="Kaiser O."/>
            <person name="Gerth K."/>
            <person name="Alici A."/>
            <person name="Altmeyer M.O."/>
            <person name="Bartels D."/>
            <person name="Bekel T."/>
            <person name="Beyer S."/>
            <person name="Bode E."/>
            <person name="Bode H.B."/>
            <person name="Bolten C.J."/>
            <person name="Choudhuri J.V."/>
            <person name="Doss S."/>
            <person name="Elnakady Y.A."/>
            <person name="Frank B."/>
            <person name="Gaigalat L."/>
            <person name="Goesmann A."/>
            <person name="Groeger C."/>
            <person name="Gross F."/>
            <person name="Jelsbak L."/>
            <person name="Jelsbak L."/>
            <person name="Kalinowski J."/>
            <person name="Kegler C."/>
            <person name="Knauber T."/>
            <person name="Konietzny S."/>
            <person name="Kopp M."/>
            <person name="Krause L."/>
            <person name="Krug D."/>
            <person name="Linke B."/>
            <person name="Mahmud T."/>
            <person name="Martinez-Arias R."/>
            <person name="McHardy A.C."/>
            <person name="Merai M."/>
            <person name="Meyer F."/>
            <person name="Mormann S."/>
            <person name="Munoz-Dorado J."/>
            <person name="Perez J."/>
            <person name="Pradella S."/>
            <person name="Rachid S."/>
            <person name="Raddatz G."/>
            <person name="Rosenau F."/>
            <person name="Rueckert C."/>
            <person name="Sasse F."/>
            <person name="Scharfe M."/>
            <person name="Schuster S.C."/>
            <person name="Suen G."/>
            <person name="Treuner-Lange A."/>
            <person name="Velicer G.J."/>
            <person name="Vorholter F.-J."/>
            <person name="Weissman K.J."/>
            <person name="Welch R.D."/>
            <person name="Wenzel S.C."/>
            <person name="Whitworth D.E."/>
            <person name="Wilhelm S."/>
            <person name="Wittmann C."/>
            <person name="Bloecker H."/>
            <person name="Puehler A."/>
            <person name="Mueller R."/>
        </authorList>
    </citation>
    <scope>NUCLEOTIDE SEQUENCE [LARGE SCALE GENOMIC DNA]</scope>
    <source>
        <strain evidence="3">So ce56</strain>
    </source>
</reference>
<dbReference type="STRING" id="448385.sce7741"/>
<organism evidence="2 3">
    <name type="scientific">Sorangium cellulosum (strain So ce56)</name>
    <name type="common">Polyangium cellulosum (strain So ce56)</name>
    <dbReference type="NCBI Taxonomy" id="448385"/>
    <lineage>
        <taxon>Bacteria</taxon>
        <taxon>Pseudomonadati</taxon>
        <taxon>Myxococcota</taxon>
        <taxon>Polyangia</taxon>
        <taxon>Polyangiales</taxon>
        <taxon>Polyangiaceae</taxon>
        <taxon>Sorangium</taxon>
    </lineage>
</organism>
<gene>
    <name evidence="2" type="ordered locus">sce7741</name>
</gene>
<accession>A9FAJ5</accession>
<sequence>MNRSTRVALALLFTAASLGNTGCQSQDLPIGSGEPNPDSSAAALLIAHWDGYVENFKFRSGSDVIQIDIDTVEGASIQGKVRFGTGAAIPPAVDPDVGYPTSIAPGDYYDTDLPYEGFDFTMLDAQLTDRRLRFTIDPRELWTGWCELQTSYLMQPDSDAYLCMPNGGWGTGAAGCTQDGQPADCGYIALCRIGVCDCDASGCTIDVRNAVAFDFVVDQQRADGSIVFGSTMYNVRLTRDP</sequence>
<name>A9FAJ5_SORC5</name>
<keyword evidence="3" id="KW-1185">Reference proteome</keyword>
<feature type="signal peptide" evidence="1">
    <location>
        <begin position="1"/>
        <end position="19"/>
    </location>
</feature>
<proteinExistence type="predicted"/>
<feature type="chain" id="PRO_5002738403" evidence="1">
    <location>
        <begin position="20"/>
        <end position="241"/>
    </location>
</feature>
<dbReference type="BioCyc" id="SCEL448385:SCE_RS39635-MONOMER"/>
<dbReference type="Proteomes" id="UP000002139">
    <property type="component" value="Chromosome"/>
</dbReference>
<dbReference type="KEGG" id="scl:sce7741"/>
<dbReference type="EMBL" id="AM746676">
    <property type="protein sequence ID" value="CAN97910.1"/>
    <property type="molecule type" value="Genomic_DNA"/>
</dbReference>
<evidence type="ECO:0000313" key="2">
    <source>
        <dbReference type="EMBL" id="CAN97910.1"/>
    </source>
</evidence>
<dbReference type="AlphaFoldDB" id="A9FAJ5"/>
<dbReference type="HOGENOM" id="CLU_1151207_0_0_7"/>